<feature type="compositionally biased region" description="Polar residues" evidence="1">
    <location>
        <begin position="9"/>
        <end position="26"/>
    </location>
</feature>
<proteinExistence type="predicted"/>
<accession>A0A0E9PFS6</accession>
<reference evidence="2" key="1">
    <citation type="submission" date="2014-11" db="EMBL/GenBank/DDBJ databases">
        <authorList>
            <person name="Amaro Gonzalez C."/>
        </authorList>
    </citation>
    <scope>NUCLEOTIDE SEQUENCE</scope>
</reference>
<sequence>MARAMNRGHNMTSLTSTRTFPNCLSA</sequence>
<dbReference type="AlphaFoldDB" id="A0A0E9PFS6"/>
<organism evidence="2">
    <name type="scientific">Anguilla anguilla</name>
    <name type="common">European freshwater eel</name>
    <name type="synonym">Muraena anguilla</name>
    <dbReference type="NCBI Taxonomy" id="7936"/>
    <lineage>
        <taxon>Eukaryota</taxon>
        <taxon>Metazoa</taxon>
        <taxon>Chordata</taxon>
        <taxon>Craniata</taxon>
        <taxon>Vertebrata</taxon>
        <taxon>Euteleostomi</taxon>
        <taxon>Actinopterygii</taxon>
        <taxon>Neopterygii</taxon>
        <taxon>Teleostei</taxon>
        <taxon>Anguilliformes</taxon>
        <taxon>Anguillidae</taxon>
        <taxon>Anguilla</taxon>
    </lineage>
</organism>
<feature type="region of interest" description="Disordered" evidence="1">
    <location>
        <begin position="1"/>
        <end position="26"/>
    </location>
</feature>
<dbReference type="EMBL" id="GBXM01105111">
    <property type="protein sequence ID" value="JAH03466.1"/>
    <property type="molecule type" value="Transcribed_RNA"/>
</dbReference>
<reference evidence="2" key="2">
    <citation type="journal article" date="2015" name="Fish Shellfish Immunol.">
        <title>Early steps in the European eel (Anguilla anguilla)-Vibrio vulnificus interaction in the gills: Role of the RtxA13 toxin.</title>
        <authorList>
            <person name="Callol A."/>
            <person name="Pajuelo D."/>
            <person name="Ebbesson L."/>
            <person name="Teles M."/>
            <person name="MacKenzie S."/>
            <person name="Amaro C."/>
        </authorList>
    </citation>
    <scope>NUCLEOTIDE SEQUENCE</scope>
</reference>
<evidence type="ECO:0000256" key="1">
    <source>
        <dbReference type="SAM" id="MobiDB-lite"/>
    </source>
</evidence>
<evidence type="ECO:0000313" key="2">
    <source>
        <dbReference type="EMBL" id="JAH03466.1"/>
    </source>
</evidence>
<name>A0A0E9PFS6_ANGAN</name>
<protein>
    <submittedName>
        <fullName evidence="2">Uncharacterized protein</fullName>
    </submittedName>
</protein>